<feature type="region of interest" description="Disordered" evidence="1">
    <location>
        <begin position="47"/>
        <end position="69"/>
    </location>
</feature>
<evidence type="ECO:0000313" key="3">
    <source>
        <dbReference type="Proteomes" id="UP000006906"/>
    </source>
</evidence>
<dbReference type="EMBL" id="CM008978">
    <property type="protein sequence ID" value="PNW69870.1"/>
    <property type="molecule type" value="Genomic_DNA"/>
</dbReference>
<evidence type="ECO:0000256" key="1">
    <source>
        <dbReference type="SAM" id="MobiDB-lite"/>
    </source>
</evidence>
<name>A0A2K3CNL3_CHLRE</name>
<dbReference type="Gramene" id="PNW69870">
    <property type="protein sequence ID" value="PNW69870"/>
    <property type="gene ID" value="CHLRE_17g692564v5"/>
</dbReference>
<accession>A0A2K3CNL3</accession>
<dbReference type="AlphaFoldDB" id="A0A2K3CNL3"/>
<sequence>MRQRGRPPAGVPTPAAGSAAAVAATRYCQPHARLEVASAIAAQRGAAHRGAAQQPRLVNDLAGAHSSYP</sequence>
<keyword evidence="3" id="KW-1185">Reference proteome</keyword>
<protein>
    <submittedName>
        <fullName evidence="2">Uncharacterized protein</fullName>
    </submittedName>
</protein>
<dbReference type="RefSeq" id="XP_042914281.1">
    <property type="nucleotide sequence ID" value="XM_043071822.1"/>
</dbReference>
<proteinExistence type="predicted"/>
<dbReference type="Proteomes" id="UP000006906">
    <property type="component" value="Chromosome 17"/>
</dbReference>
<gene>
    <name evidence="2" type="ORF">CHLRE_17g692564v5</name>
</gene>
<evidence type="ECO:0000313" key="2">
    <source>
        <dbReference type="EMBL" id="PNW69870.1"/>
    </source>
</evidence>
<dbReference type="GeneID" id="66056859"/>
<reference evidence="2 3" key="1">
    <citation type="journal article" date="2007" name="Science">
        <title>The Chlamydomonas genome reveals the evolution of key animal and plant functions.</title>
        <authorList>
            <person name="Merchant S.S."/>
            <person name="Prochnik S.E."/>
            <person name="Vallon O."/>
            <person name="Harris E.H."/>
            <person name="Karpowicz S.J."/>
            <person name="Witman G.B."/>
            <person name="Terry A."/>
            <person name="Salamov A."/>
            <person name="Fritz-Laylin L.K."/>
            <person name="Marechal-Drouard L."/>
            <person name="Marshall W.F."/>
            <person name="Qu L.H."/>
            <person name="Nelson D.R."/>
            <person name="Sanderfoot A.A."/>
            <person name="Spalding M.H."/>
            <person name="Kapitonov V.V."/>
            <person name="Ren Q."/>
            <person name="Ferris P."/>
            <person name="Lindquist E."/>
            <person name="Shapiro H."/>
            <person name="Lucas S.M."/>
            <person name="Grimwood J."/>
            <person name="Schmutz J."/>
            <person name="Cardol P."/>
            <person name="Cerutti H."/>
            <person name="Chanfreau G."/>
            <person name="Chen C.L."/>
            <person name="Cognat V."/>
            <person name="Croft M.T."/>
            <person name="Dent R."/>
            <person name="Dutcher S."/>
            <person name="Fernandez E."/>
            <person name="Fukuzawa H."/>
            <person name="Gonzalez-Ballester D."/>
            <person name="Gonzalez-Halphen D."/>
            <person name="Hallmann A."/>
            <person name="Hanikenne M."/>
            <person name="Hippler M."/>
            <person name="Inwood W."/>
            <person name="Jabbari K."/>
            <person name="Kalanon M."/>
            <person name="Kuras R."/>
            <person name="Lefebvre P.A."/>
            <person name="Lemaire S.D."/>
            <person name="Lobanov A.V."/>
            <person name="Lohr M."/>
            <person name="Manuell A."/>
            <person name="Meier I."/>
            <person name="Mets L."/>
            <person name="Mittag M."/>
            <person name="Mittelmeier T."/>
            <person name="Moroney J.V."/>
            <person name="Moseley J."/>
            <person name="Napoli C."/>
            <person name="Nedelcu A.M."/>
            <person name="Niyogi K."/>
            <person name="Novoselov S.V."/>
            <person name="Paulsen I.T."/>
            <person name="Pazour G."/>
            <person name="Purton S."/>
            <person name="Ral J.P."/>
            <person name="Riano-Pachon D.M."/>
            <person name="Riekhof W."/>
            <person name="Rymarquis L."/>
            <person name="Schroda M."/>
            <person name="Stern D."/>
            <person name="Umen J."/>
            <person name="Willows R."/>
            <person name="Wilson N."/>
            <person name="Zimmer S.L."/>
            <person name="Allmer J."/>
            <person name="Balk J."/>
            <person name="Bisova K."/>
            <person name="Chen C.J."/>
            <person name="Elias M."/>
            <person name="Gendler K."/>
            <person name="Hauser C."/>
            <person name="Lamb M.R."/>
            <person name="Ledford H."/>
            <person name="Long J.C."/>
            <person name="Minagawa J."/>
            <person name="Page M.D."/>
            <person name="Pan J."/>
            <person name="Pootakham W."/>
            <person name="Roje S."/>
            <person name="Rose A."/>
            <person name="Stahlberg E."/>
            <person name="Terauchi A.M."/>
            <person name="Yang P."/>
            <person name="Ball S."/>
            <person name="Bowler C."/>
            <person name="Dieckmann C.L."/>
            <person name="Gladyshev V.N."/>
            <person name="Green P."/>
            <person name="Jorgensen R."/>
            <person name="Mayfield S."/>
            <person name="Mueller-Roeber B."/>
            <person name="Rajamani S."/>
            <person name="Sayre R.T."/>
            <person name="Brokstein P."/>
            <person name="Dubchak I."/>
            <person name="Goodstein D."/>
            <person name="Hornick L."/>
            <person name="Huang Y.W."/>
            <person name="Jhaveri J."/>
            <person name="Luo Y."/>
            <person name="Martinez D."/>
            <person name="Ngau W.C."/>
            <person name="Otillar B."/>
            <person name="Poliakov A."/>
            <person name="Porter A."/>
            <person name="Szajkowski L."/>
            <person name="Werner G."/>
            <person name="Zhou K."/>
            <person name="Grigoriev I.V."/>
            <person name="Rokhsar D.S."/>
            <person name="Grossman A.R."/>
        </authorList>
    </citation>
    <scope>NUCLEOTIDE SEQUENCE [LARGE SCALE GENOMIC DNA]</scope>
    <source>
        <strain evidence="3">CC-503</strain>
    </source>
</reference>
<dbReference type="InParanoid" id="A0A2K3CNL3"/>
<dbReference type="KEGG" id="cre:CHLRE_17g692564v5"/>
<organism evidence="2 3">
    <name type="scientific">Chlamydomonas reinhardtii</name>
    <name type="common">Chlamydomonas smithii</name>
    <dbReference type="NCBI Taxonomy" id="3055"/>
    <lineage>
        <taxon>Eukaryota</taxon>
        <taxon>Viridiplantae</taxon>
        <taxon>Chlorophyta</taxon>
        <taxon>core chlorophytes</taxon>
        <taxon>Chlorophyceae</taxon>
        <taxon>CS clade</taxon>
        <taxon>Chlamydomonadales</taxon>
        <taxon>Chlamydomonadaceae</taxon>
        <taxon>Chlamydomonas</taxon>
    </lineage>
</organism>